<dbReference type="Pfam" id="PF13472">
    <property type="entry name" value="Lipase_GDSL_2"/>
    <property type="match status" value="1"/>
</dbReference>
<dbReference type="EMBL" id="JAAOLX010000016">
    <property type="protein sequence ID" value="NHQ88513.1"/>
    <property type="molecule type" value="Genomic_DNA"/>
</dbReference>
<dbReference type="PROSITE" id="PS51257">
    <property type="entry name" value="PROKAR_LIPOPROTEIN"/>
    <property type="match status" value="1"/>
</dbReference>
<organism evidence="3 4">
    <name type="scientific">Iodobacter violaceini</name>
    <dbReference type="NCBI Taxonomy" id="3044271"/>
    <lineage>
        <taxon>Bacteria</taxon>
        <taxon>Pseudomonadati</taxon>
        <taxon>Pseudomonadota</taxon>
        <taxon>Betaproteobacteria</taxon>
        <taxon>Neisseriales</taxon>
        <taxon>Chitinibacteraceae</taxon>
        <taxon>Iodobacter</taxon>
    </lineage>
</organism>
<proteinExistence type="predicted"/>
<sequence length="236" mass="26302">MKKVFYLNFIFVLSTISLYACGGGAGEDIKPASIKEPQAVTESSQPLRDELLALAKQYPAIQGGIFFYGSSTFTRWNASLNKDFPGFSVVPRGFGGSTFYDALLYLDEFVLNFKPKIIIVYEGDNDIYFGVTPQGVLANAKLFLQRVKVKSPATKVVFLSLKPSIQRKSKLTLQVETNLLIKNLCDSNDCHYVDVTSPMLDKTGNVIASYYDGTDGLHFNQSGYILWKNIIDKFLN</sequence>
<feature type="domain" description="SGNH hydrolase-type esterase" evidence="2">
    <location>
        <begin position="70"/>
        <end position="224"/>
    </location>
</feature>
<evidence type="ECO:0000259" key="2">
    <source>
        <dbReference type="Pfam" id="PF13472"/>
    </source>
</evidence>
<dbReference type="Proteomes" id="UP000712570">
    <property type="component" value="Unassembled WGS sequence"/>
</dbReference>
<dbReference type="InterPro" id="IPR013830">
    <property type="entry name" value="SGNH_hydro"/>
</dbReference>
<accession>A0ABX0L0Y2</accession>
<feature type="chain" id="PRO_5047386112" description="SGNH hydrolase-type esterase domain-containing protein" evidence="1">
    <location>
        <begin position="21"/>
        <end position="236"/>
    </location>
</feature>
<dbReference type="Gene3D" id="3.40.50.1110">
    <property type="entry name" value="SGNH hydrolase"/>
    <property type="match status" value="1"/>
</dbReference>
<dbReference type="InterPro" id="IPR036514">
    <property type="entry name" value="SGNH_hydro_sf"/>
</dbReference>
<dbReference type="PANTHER" id="PTHR30383:SF5">
    <property type="entry name" value="SGNH HYDROLASE-TYPE ESTERASE DOMAIN-CONTAINING PROTEIN"/>
    <property type="match status" value="1"/>
</dbReference>
<dbReference type="InterPro" id="IPR051532">
    <property type="entry name" value="Ester_Hydrolysis_Enzymes"/>
</dbReference>
<feature type="signal peptide" evidence="1">
    <location>
        <begin position="1"/>
        <end position="20"/>
    </location>
</feature>
<evidence type="ECO:0000313" key="3">
    <source>
        <dbReference type="EMBL" id="NHQ88513.1"/>
    </source>
</evidence>
<protein>
    <recommendedName>
        <fullName evidence="2">SGNH hydrolase-type esterase domain-containing protein</fullName>
    </recommendedName>
</protein>
<comment type="caution">
    <text evidence="3">The sequence shown here is derived from an EMBL/GenBank/DDBJ whole genome shotgun (WGS) entry which is preliminary data.</text>
</comment>
<evidence type="ECO:0000256" key="1">
    <source>
        <dbReference type="SAM" id="SignalP"/>
    </source>
</evidence>
<dbReference type="SUPFAM" id="SSF52266">
    <property type="entry name" value="SGNH hydrolase"/>
    <property type="match status" value="1"/>
</dbReference>
<name>A0ABX0L0Y2_9NEIS</name>
<dbReference type="PANTHER" id="PTHR30383">
    <property type="entry name" value="THIOESTERASE 1/PROTEASE 1/LYSOPHOSPHOLIPASE L1"/>
    <property type="match status" value="1"/>
</dbReference>
<dbReference type="RefSeq" id="WP_166830267.1">
    <property type="nucleotide sequence ID" value="NZ_JAAOLX010000016.1"/>
</dbReference>
<evidence type="ECO:0000313" key="4">
    <source>
        <dbReference type="Proteomes" id="UP000712570"/>
    </source>
</evidence>
<reference evidence="3 4" key="1">
    <citation type="submission" date="2020-03" db="EMBL/GenBank/DDBJ databases">
        <title>Draft genome sequence of environmentally isolated violet-colored cultures.</title>
        <authorList>
            <person name="Wilson H.S."/>
        </authorList>
    </citation>
    <scope>NUCLEOTIDE SEQUENCE [LARGE SCALE GENOMIC DNA]</scope>
    <source>
        <strain evidence="3 4">HSC-16F04</strain>
    </source>
</reference>
<keyword evidence="4" id="KW-1185">Reference proteome</keyword>
<gene>
    <name evidence="3" type="ORF">HA050_20650</name>
</gene>
<keyword evidence="1" id="KW-0732">Signal</keyword>